<protein>
    <submittedName>
        <fullName evidence="1">Uncharacterized protein</fullName>
    </submittedName>
</protein>
<dbReference type="EMBL" id="SMKR01000246">
    <property type="protein sequence ID" value="TDD13981.1"/>
    <property type="molecule type" value="Genomic_DNA"/>
</dbReference>
<reference evidence="1 2" key="1">
    <citation type="submission" date="2019-02" db="EMBL/GenBank/DDBJ databases">
        <title>Draft genome sequences of novel Actinobacteria.</title>
        <authorList>
            <person name="Sahin N."/>
            <person name="Ay H."/>
            <person name="Saygin H."/>
        </authorList>
    </citation>
    <scope>NUCLEOTIDE SEQUENCE [LARGE SCALE GENOMIC DNA]</scope>
    <source>
        <strain evidence="1 2">16K104</strain>
    </source>
</reference>
<name>A0A4R4W7H9_9ACTN</name>
<keyword evidence="2" id="KW-1185">Reference proteome</keyword>
<proteinExistence type="predicted"/>
<dbReference type="RefSeq" id="WP_132327105.1">
    <property type="nucleotide sequence ID" value="NZ_SMKR01000246.1"/>
</dbReference>
<comment type="caution">
    <text evidence="1">The sequence shown here is derived from an EMBL/GenBank/DDBJ whole genome shotgun (WGS) entry which is preliminary data.</text>
</comment>
<sequence length="171" mass="18856">MPQAASLAIHGVTVFHRGRPTDRGEQVRDRCVRVVLRGSSGAECTTARWEYELSAVLAQQTHGLRRFPQVQDGQGLDLAVPFADPLFAQSEFGHGALHLDGRQVAGAGQLDAVRPDALKQPAVRRDHPGRGVRVDLDGIVQLRVFDHLLEVLSRSYGTESEGEFTRRSRKI</sequence>
<organism evidence="1 2">
    <name type="scientific">Kribbella turkmenica</name>
    <dbReference type="NCBI Taxonomy" id="2530375"/>
    <lineage>
        <taxon>Bacteria</taxon>
        <taxon>Bacillati</taxon>
        <taxon>Actinomycetota</taxon>
        <taxon>Actinomycetes</taxon>
        <taxon>Propionibacteriales</taxon>
        <taxon>Kribbellaceae</taxon>
        <taxon>Kribbella</taxon>
    </lineage>
</organism>
<gene>
    <name evidence="1" type="ORF">E1218_33735</name>
</gene>
<dbReference type="Proteomes" id="UP000295172">
    <property type="component" value="Unassembled WGS sequence"/>
</dbReference>
<dbReference type="AlphaFoldDB" id="A0A4R4W7H9"/>
<evidence type="ECO:0000313" key="1">
    <source>
        <dbReference type="EMBL" id="TDD13981.1"/>
    </source>
</evidence>
<accession>A0A4R4W7H9</accession>
<evidence type="ECO:0000313" key="2">
    <source>
        <dbReference type="Proteomes" id="UP000295172"/>
    </source>
</evidence>